<dbReference type="GO" id="GO:0015226">
    <property type="term" value="F:carnitine transmembrane transporter activity"/>
    <property type="evidence" value="ECO:0007669"/>
    <property type="project" value="TreeGrafter"/>
</dbReference>
<evidence type="ECO:0000256" key="2">
    <source>
        <dbReference type="ARBA" id="ARBA00022448"/>
    </source>
</evidence>
<evidence type="ECO:0000256" key="10">
    <source>
        <dbReference type="SAM" id="SignalP"/>
    </source>
</evidence>
<dbReference type="InterPro" id="IPR007210">
    <property type="entry name" value="ABC_Gly_betaine_transp_sub-bd"/>
</dbReference>
<keyword evidence="3" id="KW-1003">Cell membrane</keyword>
<sequence length="625" mass="68802">MLRKLSVVFLLILTSLGFIAGNVNAANEQAKQEVVFADAGWDSVKFHNAVAGFIGTHAYNITPKIISGSTPIIQTALLRGDVDVHMELWTDNVPTFEDDMKTGKLLNLGINFDDDKQGLYVPRYLIEGDASRGIKPLAPDLKTVKDLARYAHLFKDPEDPTKGRLYGAIPGWSIDKILYLKYEAYGLNKNYVYFRSGSEPALNSAFLAAYTKGEPIVGYNYEPTWLTGKLDLVLLQDEPYNEVGFQRGLTEARSVPVCIVANKQLQSKSPEFVAFLQKYHTTSALTAEALAHIADTKCTYDEAAIWFMQRHPELLAQWLPEDKLQSINKALKGDNAAAANWLLSFPEEVQVDWTKPIDNFVNYINTTYASFFNKVKDILTWCILSIERLLNFIPWWLTIIAIAALGKMLTGKLSRGIIYGIGLFAIGAFGYWSMMNETLAVVISSVIISLLLGLPIGILVSTSKLANRLLRPLLDAMQTMPTFVYMIPAVMLLGPGKVPAVLATVVYAVVPVIRLTSHGIQQVDPNVVEASAAFGASRWQTLFKVQIPQAMPTIMTGINQTMMMAVAMVVTCAMIGANGLGMEVLIAINRTESGRGLIAGISIVIIAIIIDRLTQSLADKKKEGK</sequence>
<keyword evidence="2 9" id="KW-0813">Transport</keyword>
<dbReference type="Pfam" id="PF04069">
    <property type="entry name" value="OpuAC"/>
    <property type="match status" value="1"/>
</dbReference>
<dbReference type="AlphaFoldDB" id="A0A1Q6R9U3"/>
<dbReference type="Gene3D" id="3.40.190.10">
    <property type="entry name" value="Periplasmic binding protein-like II"/>
    <property type="match status" value="1"/>
</dbReference>
<feature type="signal peptide" evidence="10">
    <location>
        <begin position="1"/>
        <end position="20"/>
    </location>
</feature>
<feature type="transmembrane region" description="Helical" evidence="9">
    <location>
        <begin position="440"/>
        <end position="461"/>
    </location>
</feature>
<dbReference type="CDD" id="cd06261">
    <property type="entry name" value="TM_PBP2"/>
    <property type="match status" value="1"/>
</dbReference>
<dbReference type="Pfam" id="PF00528">
    <property type="entry name" value="BPD_transp_1"/>
    <property type="match status" value="1"/>
</dbReference>
<dbReference type="Proteomes" id="UP000186777">
    <property type="component" value="Unassembled WGS sequence"/>
</dbReference>
<dbReference type="GO" id="GO:0043190">
    <property type="term" value="C:ATP-binding cassette (ABC) transporter complex"/>
    <property type="evidence" value="ECO:0007669"/>
    <property type="project" value="InterPro"/>
</dbReference>
<feature type="transmembrane region" description="Helical" evidence="9">
    <location>
        <begin position="392"/>
        <end position="409"/>
    </location>
</feature>
<gene>
    <name evidence="12" type="ORF">BHW43_01980</name>
</gene>
<evidence type="ECO:0000256" key="7">
    <source>
        <dbReference type="ARBA" id="ARBA00035642"/>
    </source>
</evidence>
<dbReference type="PROSITE" id="PS50928">
    <property type="entry name" value="ABC_TM1"/>
    <property type="match status" value="1"/>
</dbReference>
<comment type="caution">
    <text evidence="12">The sequence shown here is derived from an EMBL/GenBank/DDBJ whole genome shotgun (WGS) entry which is preliminary data.</text>
</comment>
<evidence type="ECO:0000259" key="11">
    <source>
        <dbReference type="PROSITE" id="PS50928"/>
    </source>
</evidence>
<comment type="similarity">
    <text evidence="8">In the N-terminal section; belongs to the binding-protein-dependent transport system permease family.</text>
</comment>
<protein>
    <submittedName>
        <fullName evidence="12">ABC transporter permease</fullName>
    </submittedName>
</protein>
<evidence type="ECO:0000256" key="4">
    <source>
        <dbReference type="ARBA" id="ARBA00022692"/>
    </source>
</evidence>
<dbReference type="GO" id="GO:0031460">
    <property type="term" value="P:glycine betaine transport"/>
    <property type="evidence" value="ECO:0007669"/>
    <property type="project" value="TreeGrafter"/>
</dbReference>
<comment type="similarity">
    <text evidence="9">Belongs to the binding-protein-dependent transport system permease family.</text>
</comment>
<dbReference type="InterPro" id="IPR000515">
    <property type="entry name" value="MetI-like"/>
</dbReference>
<organism evidence="12 13">
    <name type="scientific">Phascolarctobacterium succinatutens</name>
    <dbReference type="NCBI Taxonomy" id="626940"/>
    <lineage>
        <taxon>Bacteria</taxon>
        <taxon>Bacillati</taxon>
        <taxon>Bacillota</taxon>
        <taxon>Negativicutes</taxon>
        <taxon>Acidaminococcales</taxon>
        <taxon>Acidaminococcaceae</taxon>
        <taxon>Phascolarctobacterium</taxon>
    </lineage>
</organism>
<keyword evidence="4 9" id="KW-0812">Transmembrane</keyword>
<evidence type="ECO:0000256" key="5">
    <source>
        <dbReference type="ARBA" id="ARBA00022989"/>
    </source>
</evidence>
<dbReference type="CDD" id="cd13641">
    <property type="entry name" value="PBP2_HisX_like"/>
    <property type="match status" value="1"/>
</dbReference>
<reference evidence="12 13" key="1">
    <citation type="journal article" date="2016" name="Nat. Biotechnol.">
        <title>Measurement of bacterial replication rates in microbial communities.</title>
        <authorList>
            <person name="Brown C.T."/>
            <person name="Olm M.R."/>
            <person name="Thomas B.C."/>
            <person name="Banfield J.F."/>
        </authorList>
    </citation>
    <scope>NUCLEOTIDE SEQUENCE [LARGE SCALE GENOMIC DNA]</scope>
    <source>
        <strain evidence="12">46_33</strain>
    </source>
</reference>
<keyword evidence="5 9" id="KW-1133">Transmembrane helix</keyword>
<dbReference type="InterPro" id="IPR035906">
    <property type="entry name" value="MetI-like_sf"/>
</dbReference>
<dbReference type="Gene3D" id="1.10.3720.10">
    <property type="entry name" value="MetI-like"/>
    <property type="match status" value="1"/>
</dbReference>
<evidence type="ECO:0000256" key="1">
    <source>
        <dbReference type="ARBA" id="ARBA00004141"/>
    </source>
</evidence>
<comment type="similarity">
    <text evidence="7">In the C-terminal section; belongs to the OsmX family.</text>
</comment>
<feature type="transmembrane region" description="Helical" evidence="9">
    <location>
        <begin position="565"/>
        <end position="588"/>
    </location>
</feature>
<evidence type="ECO:0000256" key="8">
    <source>
        <dbReference type="ARBA" id="ARBA00035652"/>
    </source>
</evidence>
<evidence type="ECO:0000256" key="6">
    <source>
        <dbReference type="ARBA" id="ARBA00023136"/>
    </source>
</evidence>
<evidence type="ECO:0000256" key="9">
    <source>
        <dbReference type="RuleBase" id="RU363032"/>
    </source>
</evidence>
<dbReference type="STRING" id="626940.BHW43_01980"/>
<comment type="subcellular location">
    <subcellularLocation>
        <location evidence="9">Cell membrane</location>
        <topology evidence="9">Multi-pass membrane protein</topology>
    </subcellularLocation>
    <subcellularLocation>
        <location evidence="1">Membrane</location>
        <topology evidence="1">Multi-pass membrane protein</topology>
    </subcellularLocation>
</comment>
<dbReference type="GO" id="GO:0015871">
    <property type="term" value="P:choline transport"/>
    <property type="evidence" value="ECO:0007669"/>
    <property type="project" value="TreeGrafter"/>
</dbReference>
<dbReference type="GO" id="GO:0005275">
    <property type="term" value="F:amine transmembrane transporter activity"/>
    <property type="evidence" value="ECO:0007669"/>
    <property type="project" value="TreeGrafter"/>
</dbReference>
<name>A0A1Q6R9U3_9FIRM</name>
<evidence type="ECO:0000313" key="13">
    <source>
        <dbReference type="Proteomes" id="UP000186777"/>
    </source>
</evidence>
<keyword evidence="6 9" id="KW-0472">Membrane</keyword>
<feature type="transmembrane region" description="Helical" evidence="9">
    <location>
        <begin position="594"/>
        <end position="613"/>
    </location>
</feature>
<dbReference type="Gene3D" id="3.40.190.100">
    <property type="entry name" value="Glycine betaine-binding periplasmic protein, domain 2"/>
    <property type="match status" value="1"/>
</dbReference>
<evidence type="ECO:0000313" key="12">
    <source>
        <dbReference type="EMBL" id="OLA39119.1"/>
    </source>
</evidence>
<accession>A0A1Q6R9U3</accession>
<keyword evidence="10" id="KW-0732">Signal</keyword>
<dbReference type="PANTHER" id="PTHR47737">
    <property type="entry name" value="GLYCINE BETAINE/PROLINE BETAINE TRANSPORT SYSTEM PERMEASE PROTEIN PROW"/>
    <property type="match status" value="1"/>
</dbReference>
<dbReference type="SUPFAM" id="SSF161098">
    <property type="entry name" value="MetI-like"/>
    <property type="match status" value="1"/>
</dbReference>
<feature type="domain" description="ABC transmembrane type-1" evidence="11">
    <location>
        <begin position="435"/>
        <end position="614"/>
    </location>
</feature>
<dbReference type="EMBL" id="MNTG01000002">
    <property type="protein sequence ID" value="OLA39119.1"/>
    <property type="molecule type" value="Genomic_DNA"/>
</dbReference>
<dbReference type="PANTHER" id="PTHR47737:SF1">
    <property type="entry name" value="GLYCINE BETAINE_PROLINE BETAINE TRANSPORT SYSTEM PERMEASE PROTEIN PROW"/>
    <property type="match status" value="1"/>
</dbReference>
<feature type="chain" id="PRO_5039448826" evidence="10">
    <location>
        <begin position="21"/>
        <end position="625"/>
    </location>
</feature>
<dbReference type="RefSeq" id="WP_303679291.1">
    <property type="nucleotide sequence ID" value="NZ_MNTG01000002.1"/>
</dbReference>
<evidence type="ECO:0000256" key="3">
    <source>
        <dbReference type="ARBA" id="ARBA00022475"/>
    </source>
</evidence>
<dbReference type="FunFam" id="1.10.3720.10:FF:000001">
    <property type="entry name" value="Glycine betaine ABC transporter, permease"/>
    <property type="match status" value="1"/>
</dbReference>
<feature type="transmembrane region" description="Helical" evidence="9">
    <location>
        <begin position="416"/>
        <end position="434"/>
    </location>
</feature>
<dbReference type="SUPFAM" id="SSF53850">
    <property type="entry name" value="Periplasmic binding protein-like II"/>
    <property type="match status" value="1"/>
</dbReference>
<proteinExistence type="inferred from homology"/>